<gene>
    <name evidence="1" type="ORF">Vadar_018833</name>
</gene>
<protein>
    <submittedName>
        <fullName evidence="1">Uncharacterized protein</fullName>
    </submittedName>
</protein>
<proteinExistence type="predicted"/>
<evidence type="ECO:0000313" key="2">
    <source>
        <dbReference type="Proteomes" id="UP000828048"/>
    </source>
</evidence>
<dbReference type="Proteomes" id="UP000828048">
    <property type="component" value="Chromosome 11"/>
</dbReference>
<organism evidence="1 2">
    <name type="scientific">Vaccinium darrowii</name>
    <dbReference type="NCBI Taxonomy" id="229202"/>
    <lineage>
        <taxon>Eukaryota</taxon>
        <taxon>Viridiplantae</taxon>
        <taxon>Streptophyta</taxon>
        <taxon>Embryophyta</taxon>
        <taxon>Tracheophyta</taxon>
        <taxon>Spermatophyta</taxon>
        <taxon>Magnoliopsida</taxon>
        <taxon>eudicotyledons</taxon>
        <taxon>Gunneridae</taxon>
        <taxon>Pentapetalae</taxon>
        <taxon>asterids</taxon>
        <taxon>Ericales</taxon>
        <taxon>Ericaceae</taxon>
        <taxon>Vaccinioideae</taxon>
        <taxon>Vaccinieae</taxon>
        <taxon>Vaccinium</taxon>
    </lineage>
</organism>
<sequence>MATTSSASTSERPRMLCASGCGLCIPTKAGPNGKYPGRFYYKCPRSPPCKRWIGWCDEHTDSVTNSRDNKSRQLNEPFDDLKVNLQSLTERIARRKAAKLIYGDDIAQYGRLWDYCEELRRSNPGSTVVMDARLDEDT</sequence>
<accession>A0ACB7YNB2</accession>
<dbReference type="EMBL" id="CM037161">
    <property type="protein sequence ID" value="KAH7854897.1"/>
    <property type="molecule type" value="Genomic_DNA"/>
</dbReference>
<evidence type="ECO:0000313" key="1">
    <source>
        <dbReference type="EMBL" id="KAH7854897.1"/>
    </source>
</evidence>
<name>A0ACB7YNB2_9ERIC</name>
<comment type="caution">
    <text evidence="1">The sequence shown here is derived from an EMBL/GenBank/DDBJ whole genome shotgun (WGS) entry which is preliminary data.</text>
</comment>
<reference evidence="1 2" key="1">
    <citation type="journal article" date="2021" name="Hortic Res">
        <title>High-quality reference genome and annotation aids understanding of berry development for evergreen blueberry (Vaccinium darrowii).</title>
        <authorList>
            <person name="Yu J."/>
            <person name="Hulse-Kemp A.M."/>
            <person name="Babiker E."/>
            <person name="Staton M."/>
        </authorList>
    </citation>
    <scope>NUCLEOTIDE SEQUENCE [LARGE SCALE GENOMIC DNA]</scope>
    <source>
        <strain evidence="2">cv. NJ 8807/NJ 8810</strain>
        <tissue evidence="1">Young leaf</tissue>
    </source>
</reference>
<keyword evidence="2" id="KW-1185">Reference proteome</keyword>